<evidence type="ECO:0000313" key="2">
    <source>
        <dbReference type="Proteomes" id="UP000287741"/>
    </source>
</evidence>
<dbReference type="Proteomes" id="UP000287741">
    <property type="component" value="Segment"/>
</dbReference>
<sequence length="389" mass="43512">MTHDQIVAMVGKYNIKADRAVSYNFDKYGSTQVEIREIDGGCLVWRAWSYESNFENVLESALDHSGTLKTADEIAEQAAAARSQALRNDAIFFEVHGFEDEFILNLSDFTREEIEAEIIAMNAELNAASADADAATFDAVDHVLRSTNPAGEYVYLKRGYWMLDIEDAEIYNARPDVNMVSLYDTPIEYVTLEQARKDDPESDFIKQLKAGYVTAPADYVDRACAAVDRGNVNASGIVLHTLRDKIDGEFYEITTRISPAEYQVYRVRVVVSCCIDGAFHNVIELDRDVSTVEHVRDVVRVGCMKQYIKQARATYAATGAATLKNDKTATRIKIKTVAGMTLIAKTEDVIFSDSGLFCAAWLMRLDLLENKTYAQAVTTSQIKTIEFIK</sequence>
<organism evidence="1 2">
    <name type="scientific">Salmonella phage Season12</name>
    <dbReference type="NCBI Taxonomy" id="2500556"/>
    <lineage>
        <taxon>Viruses</taxon>
        <taxon>Duplodnaviria</taxon>
        <taxon>Heunggongvirae</taxon>
        <taxon>Uroviricota</taxon>
        <taxon>Caudoviricetes</taxon>
        <taxon>Casjensviridae</taxon>
        <taxon>Chivirus</taxon>
        <taxon>Chivirus FSLSP030</taxon>
    </lineage>
</organism>
<proteinExistence type="predicted"/>
<dbReference type="EMBL" id="MK286578">
    <property type="protein sequence ID" value="AZV00154.1"/>
    <property type="molecule type" value="Genomic_DNA"/>
</dbReference>
<accession>A0A3Q9R874</accession>
<gene>
    <name evidence="1" type="ORF">CPT_Season12_072</name>
</gene>
<protein>
    <submittedName>
        <fullName evidence="1">Uncharacterized protein</fullName>
    </submittedName>
</protein>
<name>A0A3Q9R874_9CAUD</name>
<reference evidence="1 2" key="1">
    <citation type="submission" date="2018-12" db="EMBL/GenBank/DDBJ databases">
        <title>Complete genome of Salmonella siphophage Season12.</title>
        <authorList>
            <person name="Xie Y."/>
            <person name="O'Leary C.J."/>
            <person name="Liu M."/>
            <person name="Gill J.J."/>
        </authorList>
    </citation>
    <scope>NUCLEOTIDE SEQUENCE [LARGE SCALE GENOMIC DNA]</scope>
</reference>
<evidence type="ECO:0000313" key="1">
    <source>
        <dbReference type="EMBL" id="AZV00154.1"/>
    </source>
</evidence>